<dbReference type="RefSeq" id="XP_034250897.1">
    <property type="nucleotide sequence ID" value="XM_034395006.1"/>
</dbReference>
<name>A0A6P8ZZM8_THRPL</name>
<gene>
    <name evidence="9" type="primary">LOC117651196</name>
</gene>
<dbReference type="OrthoDB" id="9994280at2759"/>
<comment type="similarity">
    <text evidence="2">Belongs to the TMEM200 family.</text>
</comment>
<dbReference type="GeneID" id="117651196"/>
<accession>A0A6P8ZZM8</accession>
<feature type="compositionally biased region" description="Polar residues" evidence="6">
    <location>
        <begin position="232"/>
        <end position="243"/>
    </location>
</feature>
<keyword evidence="3 7" id="KW-0812">Transmembrane</keyword>
<evidence type="ECO:0000256" key="6">
    <source>
        <dbReference type="SAM" id="MobiDB-lite"/>
    </source>
</evidence>
<feature type="compositionally biased region" description="Low complexity" evidence="6">
    <location>
        <begin position="148"/>
        <end position="164"/>
    </location>
</feature>
<dbReference type="PANTHER" id="PTHR31815">
    <property type="entry name" value="AGAP005329-PA"/>
    <property type="match status" value="1"/>
</dbReference>
<feature type="transmembrane region" description="Helical" evidence="7">
    <location>
        <begin position="40"/>
        <end position="61"/>
    </location>
</feature>
<dbReference type="AlphaFoldDB" id="A0A6P8ZZM8"/>
<evidence type="ECO:0000256" key="2">
    <source>
        <dbReference type="ARBA" id="ARBA00005308"/>
    </source>
</evidence>
<dbReference type="Proteomes" id="UP000515158">
    <property type="component" value="Unplaced"/>
</dbReference>
<keyword evidence="5 7" id="KW-0472">Membrane</keyword>
<keyword evidence="4 7" id="KW-1133">Transmembrane helix</keyword>
<feature type="compositionally biased region" description="Polar residues" evidence="6">
    <location>
        <begin position="294"/>
        <end position="304"/>
    </location>
</feature>
<feature type="transmembrane region" description="Helical" evidence="7">
    <location>
        <begin position="92"/>
        <end position="113"/>
    </location>
</feature>
<dbReference type="KEGG" id="tpal:117651196"/>
<evidence type="ECO:0000256" key="7">
    <source>
        <dbReference type="SAM" id="Phobius"/>
    </source>
</evidence>
<evidence type="ECO:0000313" key="9">
    <source>
        <dbReference type="RefSeq" id="XP_034250897.1"/>
    </source>
</evidence>
<dbReference type="InParanoid" id="A0A6P8ZZM8"/>
<dbReference type="PANTHER" id="PTHR31815:SF1">
    <property type="entry name" value="TRANSMEMBRANE PROTEIN 200C"/>
    <property type="match status" value="1"/>
</dbReference>
<feature type="compositionally biased region" description="Basic and acidic residues" evidence="6">
    <location>
        <begin position="328"/>
        <end position="337"/>
    </location>
</feature>
<comment type="subcellular location">
    <subcellularLocation>
        <location evidence="1">Membrane</location>
        <topology evidence="1">Multi-pass membrane protein</topology>
    </subcellularLocation>
</comment>
<evidence type="ECO:0000256" key="5">
    <source>
        <dbReference type="ARBA" id="ARBA00023136"/>
    </source>
</evidence>
<feature type="region of interest" description="Disordered" evidence="6">
    <location>
        <begin position="294"/>
        <end position="351"/>
    </location>
</feature>
<evidence type="ECO:0000313" key="8">
    <source>
        <dbReference type="Proteomes" id="UP000515158"/>
    </source>
</evidence>
<feature type="region of interest" description="Disordered" evidence="6">
    <location>
        <begin position="232"/>
        <end position="251"/>
    </location>
</feature>
<dbReference type="InterPro" id="IPR018787">
    <property type="entry name" value="DUF2371_TMEM200"/>
</dbReference>
<evidence type="ECO:0000256" key="3">
    <source>
        <dbReference type="ARBA" id="ARBA00022692"/>
    </source>
</evidence>
<keyword evidence="8" id="KW-1185">Reference proteome</keyword>
<dbReference type="Pfam" id="PF10177">
    <property type="entry name" value="DUF2371"/>
    <property type="match status" value="1"/>
</dbReference>
<organism evidence="9">
    <name type="scientific">Thrips palmi</name>
    <name type="common">Melon thrips</name>
    <dbReference type="NCBI Taxonomy" id="161013"/>
    <lineage>
        <taxon>Eukaryota</taxon>
        <taxon>Metazoa</taxon>
        <taxon>Ecdysozoa</taxon>
        <taxon>Arthropoda</taxon>
        <taxon>Hexapoda</taxon>
        <taxon>Insecta</taxon>
        <taxon>Pterygota</taxon>
        <taxon>Neoptera</taxon>
        <taxon>Paraneoptera</taxon>
        <taxon>Thysanoptera</taxon>
        <taxon>Terebrantia</taxon>
        <taxon>Thripoidea</taxon>
        <taxon>Thripidae</taxon>
        <taxon>Thrips</taxon>
    </lineage>
</organism>
<evidence type="ECO:0000256" key="4">
    <source>
        <dbReference type="ARBA" id="ARBA00022989"/>
    </source>
</evidence>
<dbReference type="GO" id="GO:0016020">
    <property type="term" value="C:membrane"/>
    <property type="evidence" value="ECO:0007669"/>
    <property type="project" value="UniProtKB-SubCell"/>
</dbReference>
<sequence>MELSPTVRTARQQQHHSGNWNVEVVRGKVTTRCFWNACKAFSFGVLLMVIGTSMAIVGYYADQLSMGQELRGNLTVQFKNESRGFHLNNLSYAGPIIMGFGGFIVVAACVMTFEARDSAAKVVPARPKYSTAVPPEGATPAAPERVGSTRSPSASRRTSARRSAGVQTRGSRRHQGSQHDPEHNRRALTAAFVQFSRALHRQALSVDCQELHGLGSISPTGLGLGLYLNRQHSGQSATSGHSSRGSRDSMEIGASACSASVASVASGSNRGSQASMVMDLHLPNDWPVTLQVRDQSQPGASSRGATVPTGPPRRSDTARRHMLTRQRPVLEDADGKGKTPGGKHNPQRFAGDRDGQWAKWFTETTETCSALPVYLVYLSQENISHSRRPTFVSMVLQTILRVAD</sequence>
<evidence type="ECO:0000256" key="1">
    <source>
        <dbReference type="ARBA" id="ARBA00004141"/>
    </source>
</evidence>
<proteinExistence type="inferred from homology"/>
<feature type="region of interest" description="Disordered" evidence="6">
    <location>
        <begin position="128"/>
        <end position="184"/>
    </location>
</feature>
<reference evidence="9" key="1">
    <citation type="submission" date="2025-08" db="UniProtKB">
        <authorList>
            <consortium name="RefSeq"/>
        </authorList>
    </citation>
    <scope>IDENTIFICATION</scope>
    <source>
        <tissue evidence="9">Total insect</tissue>
    </source>
</reference>
<protein>
    <submittedName>
        <fullName evidence="9">Uncharacterized protein LOC117651196</fullName>
    </submittedName>
</protein>